<keyword evidence="5" id="KW-0067">ATP-binding</keyword>
<dbReference type="AlphaFoldDB" id="A0AA40I949"/>
<evidence type="ECO:0000256" key="8">
    <source>
        <dbReference type="ARBA" id="ARBA00053246"/>
    </source>
</evidence>
<comment type="caution">
    <text evidence="12">The sequence shown here is derived from an EMBL/GenBank/DDBJ whole genome shotgun (WGS) entry which is preliminary data.</text>
</comment>
<dbReference type="GO" id="GO:0006261">
    <property type="term" value="P:DNA-templated DNA replication"/>
    <property type="evidence" value="ECO:0007669"/>
    <property type="project" value="TreeGrafter"/>
</dbReference>
<comment type="function">
    <text evidence="8">Subunit of the replication factor C (RFC) complex which acts during elongation of primed DNA templates by DNA polymerases delta and epsilon, and is necessary for ATP-dependent loading of proliferating cell nuclear antigen (PCNA) onto primed DNA. This subunit binds ATP.</text>
</comment>
<comment type="subunit">
    <text evidence="9">Subunit of the RFC complex, an heteropentameric complex consisting of a large subunit RFC1 and four small subunits RFC2, RFC3, RFC4 and RFC5; the RFC complex interacts with PCNA. Forms an heterotetrameric complex with RFC3, RFC4 and RFC5; this complex has ATPase activity but is not stimulated by PCNA. The heterotetramer of subunits RFC2, RFC3, RFC4 and RFC5 interacts with RAD17. RFC2 also interacts with PRKAR1A; the complex may be involved in cell survival. Interacts with DDX11.</text>
</comment>
<keyword evidence="3" id="KW-0235">DNA replication</keyword>
<dbReference type="FunFam" id="1.20.272.10:FF:000006">
    <property type="entry name" value="Replication factor C subunit 2"/>
    <property type="match status" value="1"/>
</dbReference>
<dbReference type="GO" id="GO:0005524">
    <property type="term" value="F:ATP binding"/>
    <property type="evidence" value="ECO:0007669"/>
    <property type="project" value="UniProtKB-KW"/>
</dbReference>
<dbReference type="InterPro" id="IPR008921">
    <property type="entry name" value="DNA_pol3_clamp-load_cplx_C"/>
</dbReference>
<dbReference type="FunFam" id="3.40.50.300:FF:000107">
    <property type="entry name" value="Replication factor C subunit 4"/>
    <property type="match status" value="1"/>
</dbReference>
<feature type="compositionally biased region" description="Gly residues" evidence="10">
    <location>
        <begin position="1"/>
        <end position="10"/>
    </location>
</feature>
<accession>A0AA40I949</accession>
<protein>
    <recommendedName>
        <fullName evidence="7">Replication factor C subunit 2</fullName>
    </recommendedName>
</protein>
<dbReference type="Gene3D" id="1.10.8.60">
    <property type="match status" value="1"/>
</dbReference>
<organism evidence="12 13">
    <name type="scientific">Cnephaeus nilssonii</name>
    <name type="common">Northern bat</name>
    <name type="synonym">Eptesicus nilssonii</name>
    <dbReference type="NCBI Taxonomy" id="3371016"/>
    <lineage>
        <taxon>Eukaryota</taxon>
        <taxon>Metazoa</taxon>
        <taxon>Chordata</taxon>
        <taxon>Craniata</taxon>
        <taxon>Vertebrata</taxon>
        <taxon>Euteleostomi</taxon>
        <taxon>Mammalia</taxon>
        <taxon>Eutheria</taxon>
        <taxon>Laurasiatheria</taxon>
        <taxon>Chiroptera</taxon>
        <taxon>Yangochiroptera</taxon>
        <taxon>Vespertilionidae</taxon>
        <taxon>Cnephaeus</taxon>
    </lineage>
</organism>
<evidence type="ECO:0000259" key="11">
    <source>
        <dbReference type="SMART" id="SM00382"/>
    </source>
</evidence>
<name>A0AA40I949_CNENI</name>
<keyword evidence="6" id="KW-0539">Nucleus</keyword>
<evidence type="ECO:0000256" key="4">
    <source>
        <dbReference type="ARBA" id="ARBA00022741"/>
    </source>
</evidence>
<sequence length="424" mass="46901">MVSWGGASGGGKRRREHGGGGERQWGGRARGPGPCPWPQQGPRQCRPLRAAVEKKMMSVLCVLDLCCDGQAVAAQCHIGPDGPLWPFSSNNSMKIVMSTSFMHFLKNRVEKYRPVKLNEVVGNEDTVSRLEVFAREGNVPNIIIAGPPGTGKTTSILCLARALLGPALKDAVLELNASNDRGIDVVRNKIKMFAQQKVTLPKGRHKIIILDEADSMTDGAQQALRRTMEIYSKTTRFALACNASDKIIEPIQSRCAVLRYTKLTDAQVLTRLMNVIEKENVPYTDDGLEAIIFTAQGDMRQALNNLQSTFSGFGFINSENVFKVCDEPHPLLVKEMIQHCVNANIDEAYKILAHLWHLGYSPEDIIGNIFRVCKTFQMAEYLKLEFIKEIGYTHMKIAEGVNSLLQMAGLLARLCQKTMAPVAS</sequence>
<reference evidence="12" key="1">
    <citation type="submission" date="2023-06" db="EMBL/GenBank/DDBJ databases">
        <title>Reference genome for the Northern bat (Eptesicus nilssonii), a most northern bat species.</title>
        <authorList>
            <person name="Laine V.N."/>
            <person name="Pulliainen A.T."/>
            <person name="Lilley T.M."/>
        </authorList>
    </citation>
    <scope>NUCLEOTIDE SEQUENCE</scope>
    <source>
        <strain evidence="12">BLF_Eptnil</strain>
        <tissue evidence="12">Kidney</tissue>
    </source>
</reference>
<dbReference type="Gene3D" id="1.20.272.10">
    <property type="match status" value="1"/>
</dbReference>
<dbReference type="InterPro" id="IPR027417">
    <property type="entry name" value="P-loop_NTPase"/>
</dbReference>
<feature type="domain" description="AAA+ ATPase" evidence="11">
    <location>
        <begin position="138"/>
        <end position="264"/>
    </location>
</feature>
<dbReference type="GO" id="GO:0003677">
    <property type="term" value="F:DNA binding"/>
    <property type="evidence" value="ECO:0007669"/>
    <property type="project" value="InterPro"/>
</dbReference>
<dbReference type="Gene3D" id="3.40.50.300">
    <property type="entry name" value="P-loop containing nucleotide triphosphate hydrolases"/>
    <property type="match status" value="1"/>
</dbReference>
<dbReference type="EMBL" id="JAULJE010000003">
    <property type="protein sequence ID" value="KAK1344886.1"/>
    <property type="molecule type" value="Genomic_DNA"/>
</dbReference>
<dbReference type="SMART" id="SM00382">
    <property type="entry name" value="AAA"/>
    <property type="match status" value="1"/>
</dbReference>
<keyword evidence="4" id="KW-0547">Nucleotide-binding</keyword>
<evidence type="ECO:0000256" key="3">
    <source>
        <dbReference type="ARBA" id="ARBA00022705"/>
    </source>
</evidence>
<dbReference type="GO" id="GO:0006281">
    <property type="term" value="P:DNA repair"/>
    <property type="evidence" value="ECO:0007669"/>
    <property type="project" value="TreeGrafter"/>
</dbReference>
<dbReference type="FunFam" id="1.10.8.60:FF:000012">
    <property type="entry name" value="Replication factor C subunit 4"/>
    <property type="match status" value="1"/>
</dbReference>
<dbReference type="NCBIfam" id="NF001679">
    <property type="entry name" value="PRK00440.1"/>
    <property type="match status" value="1"/>
</dbReference>
<dbReference type="Pfam" id="PF00004">
    <property type="entry name" value="AAA"/>
    <property type="match status" value="1"/>
</dbReference>
<keyword evidence="13" id="KW-1185">Reference proteome</keyword>
<evidence type="ECO:0000256" key="5">
    <source>
        <dbReference type="ARBA" id="ARBA00022840"/>
    </source>
</evidence>
<evidence type="ECO:0000313" key="12">
    <source>
        <dbReference type="EMBL" id="KAK1344886.1"/>
    </source>
</evidence>
<proteinExistence type="inferred from homology"/>
<dbReference type="GO" id="GO:0003689">
    <property type="term" value="F:DNA clamp loader activity"/>
    <property type="evidence" value="ECO:0007669"/>
    <property type="project" value="TreeGrafter"/>
</dbReference>
<evidence type="ECO:0000256" key="6">
    <source>
        <dbReference type="ARBA" id="ARBA00023242"/>
    </source>
</evidence>
<evidence type="ECO:0000256" key="9">
    <source>
        <dbReference type="ARBA" id="ARBA00064114"/>
    </source>
</evidence>
<dbReference type="CDD" id="cd00009">
    <property type="entry name" value="AAA"/>
    <property type="match status" value="1"/>
</dbReference>
<dbReference type="GO" id="GO:0016887">
    <property type="term" value="F:ATP hydrolysis activity"/>
    <property type="evidence" value="ECO:0007669"/>
    <property type="project" value="InterPro"/>
</dbReference>
<dbReference type="Proteomes" id="UP001177744">
    <property type="component" value="Unassembled WGS sequence"/>
</dbReference>
<dbReference type="InterPro" id="IPR003959">
    <property type="entry name" value="ATPase_AAA_core"/>
</dbReference>
<dbReference type="GO" id="GO:0005634">
    <property type="term" value="C:nucleus"/>
    <property type="evidence" value="ECO:0007669"/>
    <property type="project" value="UniProtKB-SubCell"/>
</dbReference>
<evidence type="ECO:0000313" key="13">
    <source>
        <dbReference type="Proteomes" id="UP001177744"/>
    </source>
</evidence>
<comment type="similarity">
    <text evidence="2">Belongs to the activator 1 small subunits family.</text>
</comment>
<dbReference type="SUPFAM" id="SSF48019">
    <property type="entry name" value="post-AAA+ oligomerization domain-like"/>
    <property type="match status" value="1"/>
</dbReference>
<dbReference type="InterPro" id="IPR050238">
    <property type="entry name" value="DNA_Rep/Repair_Clamp_Loader"/>
</dbReference>
<dbReference type="InterPro" id="IPR013748">
    <property type="entry name" value="Rep_factorC_C"/>
</dbReference>
<dbReference type="GO" id="GO:0005663">
    <property type="term" value="C:DNA replication factor C complex"/>
    <property type="evidence" value="ECO:0007669"/>
    <property type="project" value="TreeGrafter"/>
</dbReference>
<evidence type="ECO:0000256" key="2">
    <source>
        <dbReference type="ARBA" id="ARBA00005378"/>
    </source>
</evidence>
<comment type="subcellular location">
    <subcellularLocation>
        <location evidence="1">Nucleus</location>
    </subcellularLocation>
</comment>
<dbReference type="Pfam" id="PF08542">
    <property type="entry name" value="Rep_fac_C"/>
    <property type="match status" value="1"/>
</dbReference>
<dbReference type="CDD" id="cd18140">
    <property type="entry name" value="HLD_clamp_RFC"/>
    <property type="match status" value="1"/>
</dbReference>
<dbReference type="SUPFAM" id="SSF52540">
    <property type="entry name" value="P-loop containing nucleoside triphosphate hydrolases"/>
    <property type="match status" value="1"/>
</dbReference>
<dbReference type="InterPro" id="IPR003593">
    <property type="entry name" value="AAA+_ATPase"/>
</dbReference>
<dbReference type="PANTHER" id="PTHR11669:SF5">
    <property type="entry name" value="REPLICATION FACTOR C SUBUNIT 2"/>
    <property type="match status" value="1"/>
</dbReference>
<feature type="compositionally biased region" description="Gly residues" evidence="10">
    <location>
        <begin position="21"/>
        <end position="30"/>
    </location>
</feature>
<dbReference type="PANTHER" id="PTHR11669">
    <property type="entry name" value="REPLICATION FACTOR C / DNA POLYMERASE III GAMMA-TAU SUBUNIT"/>
    <property type="match status" value="1"/>
</dbReference>
<evidence type="ECO:0000256" key="7">
    <source>
        <dbReference type="ARBA" id="ARBA00040745"/>
    </source>
</evidence>
<evidence type="ECO:0000256" key="10">
    <source>
        <dbReference type="SAM" id="MobiDB-lite"/>
    </source>
</evidence>
<gene>
    <name evidence="12" type="ORF">QTO34_013590</name>
</gene>
<evidence type="ECO:0000256" key="1">
    <source>
        <dbReference type="ARBA" id="ARBA00004123"/>
    </source>
</evidence>
<feature type="region of interest" description="Disordered" evidence="10">
    <location>
        <begin position="1"/>
        <end position="43"/>
    </location>
</feature>
<dbReference type="InterPro" id="IPR047854">
    <property type="entry name" value="RFC_lid"/>
</dbReference>